<dbReference type="PATRIC" id="fig|1423750.3.peg.1567"/>
<feature type="chain" id="PRO_5006412304" evidence="7">
    <location>
        <begin position="29"/>
        <end position="695"/>
    </location>
</feature>
<dbReference type="GO" id="GO:0005886">
    <property type="term" value="C:plasma membrane"/>
    <property type="evidence" value="ECO:0007669"/>
    <property type="project" value="UniProtKB-SubCell"/>
</dbReference>
<dbReference type="Pfam" id="PF03170">
    <property type="entry name" value="BcsB"/>
    <property type="match status" value="1"/>
</dbReference>
<evidence type="ECO:0000256" key="7">
    <source>
        <dbReference type="SAM" id="SignalP"/>
    </source>
</evidence>
<evidence type="ECO:0000313" key="8">
    <source>
        <dbReference type="EMBL" id="KRM05813.1"/>
    </source>
</evidence>
<dbReference type="GO" id="GO:0006011">
    <property type="term" value="P:UDP-alpha-D-glucose metabolic process"/>
    <property type="evidence" value="ECO:0007669"/>
    <property type="project" value="InterPro"/>
</dbReference>
<dbReference type="OrthoDB" id="2655838at2"/>
<dbReference type="PANTHER" id="PTHR39083">
    <property type="entry name" value="CYCLIC DI-GMP-BINDING PROTEIN"/>
    <property type="match status" value="1"/>
</dbReference>
<dbReference type="RefSeq" id="WP_057872235.1">
    <property type="nucleotide sequence ID" value="NZ_AZGB01000018.1"/>
</dbReference>
<feature type="transmembrane region" description="Helical" evidence="6">
    <location>
        <begin position="656"/>
        <end position="679"/>
    </location>
</feature>
<dbReference type="GeneID" id="98319523"/>
<dbReference type="InterPro" id="IPR018513">
    <property type="entry name" value="Cell_synthase_bac"/>
</dbReference>
<organism evidence="8 9">
    <name type="scientific">Liquorilactobacillus ghanensis DSM 18630</name>
    <dbReference type="NCBI Taxonomy" id="1423750"/>
    <lineage>
        <taxon>Bacteria</taxon>
        <taxon>Bacillati</taxon>
        <taxon>Bacillota</taxon>
        <taxon>Bacilli</taxon>
        <taxon>Lactobacillales</taxon>
        <taxon>Lactobacillaceae</taxon>
        <taxon>Liquorilactobacillus</taxon>
    </lineage>
</organism>
<evidence type="ECO:0000256" key="2">
    <source>
        <dbReference type="ARBA" id="ARBA00022475"/>
    </source>
</evidence>
<evidence type="ECO:0000313" key="9">
    <source>
        <dbReference type="Proteomes" id="UP000051451"/>
    </source>
</evidence>
<evidence type="ECO:0000256" key="5">
    <source>
        <dbReference type="ARBA" id="ARBA00023136"/>
    </source>
</evidence>
<evidence type="ECO:0000256" key="6">
    <source>
        <dbReference type="SAM" id="Phobius"/>
    </source>
</evidence>
<keyword evidence="2" id="KW-1003">Cell membrane</keyword>
<dbReference type="AlphaFoldDB" id="A0A0R1VKJ5"/>
<comment type="subcellular location">
    <subcellularLocation>
        <location evidence="1">Cell membrane</location>
        <topology evidence="1">Single-pass membrane protein</topology>
    </subcellularLocation>
</comment>
<evidence type="ECO:0000256" key="4">
    <source>
        <dbReference type="ARBA" id="ARBA00022989"/>
    </source>
</evidence>
<proteinExistence type="predicted"/>
<dbReference type="Gene3D" id="2.60.120.260">
    <property type="entry name" value="Galactose-binding domain-like"/>
    <property type="match status" value="2"/>
</dbReference>
<feature type="signal peptide" evidence="7">
    <location>
        <begin position="1"/>
        <end position="28"/>
    </location>
</feature>
<keyword evidence="9" id="KW-1185">Reference proteome</keyword>
<keyword evidence="3 6" id="KW-0812">Transmembrane</keyword>
<reference evidence="8 9" key="1">
    <citation type="journal article" date="2015" name="Genome Announc.">
        <title>Expanding the biotechnology potential of lactobacilli through comparative genomics of 213 strains and associated genera.</title>
        <authorList>
            <person name="Sun Z."/>
            <person name="Harris H.M."/>
            <person name="McCann A."/>
            <person name="Guo C."/>
            <person name="Argimon S."/>
            <person name="Zhang W."/>
            <person name="Yang X."/>
            <person name="Jeffery I.B."/>
            <person name="Cooney J.C."/>
            <person name="Kagawa T.F."/>
            <person name="Liu W."/>
            <person name="Song Y."/>
            <person name="Salvetti E."/>
            <person name="Wrobel A."/>
            <person name="Rasinkangas P."/>
            <person name="Parkhill J."/>
            <person name="Rea M.C."/>
            <person name="O'Sullivan O."/>
            <person name="Ritari J."/>
            <person name="Douillard F.P."/>
            <person name="Paul Ross R."/>
            <person name="Yang R."/>
            <person name="Briner A.E."/>
            <person name="Felis G.E."/>
            <person name="de Vos W.M."/>
            <person name="Barrangou R."/>
            <person name="Klaenhammer T.R."/>
            <person name="Caufield P.W."/>
            <person name="Cui Y."/>
            <person name="Zhang H."/>
            <person name="O'Toole P.W."/>
        </authorList>
    </citation>
    <scope>NUCLEOTIDE SEQUENCE [LARGE SCALE GENOMIC DNA]</scope>
    <source>
        <strain evidence="8 9">DSM 18630</strain>
    </source>
</reference>
<evidence type="ECO:0000256" key="3">
    <source>
        <dbReference type="ARBA" id="ARBA00022692"/>
    </source>
</evidence>
<sequence>MKKIIRFLGIVAGSLAISLFMTLMNAKADDMKSYTQPFQNNTTTLSGKSVTANMYFTKIDYWDLKTATLNLNYEVSQLAADQKSDITISVNGIKFYSFRPVIKSGMQTKQIDIPTNLISGSNNLQIYGQVINQSKTSSTLAQTPANWLTLYKGSNVNFQYYLKPPEFKINSFYNHFSGADTISWGQSVIAIPKNASNGELTAATYALTGQTRTLSTDTDQLPLTSFENSRSKKAKYKIIVALYKNLPPKYQRQISANDVRNNGFLKLFYQKNKHVLVITSQKIKLLQKAARFAANSELMEETQTPTEKIDDTTATYSSTLNYNGTAKLTTKGQKLTGAGHQEAEFFIGLPSSRTNSVGSKVNLHLRYSKNLNFKNSLATIYINKKVVGSHRLQLAKADNDNFTVTLPANLKLGTSLVVRVALDLAPRSTAVSDNSETPWAYIESDSKANINSQEKNDLLFSNYPNLFIRNRTYNHIVVVRPKKLTNYDFQTITNIFNLIGAYAESNTGSVEFYTKKPSTKVLQNKNLIVFGTPQSNHFIKELNSSMYFKFNKKFKGFVSNEKLSIEKKYGENIGTDQLLRSPYNKNLGLLVVTAAHTQDVYTATTQINFSKNIMQHNGDAIVVDQNNNIYSYRFKKQAVLNKKLSLKQNVQKNSKLYIYLAMTIFIAAILIAAIVLLLLKNKKPNGKGQQNDEEK</sequence>
<keyword evidence="4 6" id="KW-1133">Transmembrane helix</keyword>
<gene>
    <name evidence="8" type="ORF">FC89_GL001527</name>
</gene>
<dbReference type="Proteomes" id="UP000051451">
    <property type="component" value="Unassembled WGS sequence"/>
</dbReference>
<protein>
    <submittedName>
        <fullName evidence="8">Cellulose synthase catalytic subunit</fullName>
    </submittedName>
</protein>
<accession>A0A0R1VKJ5</accession>
<evidence type="ECO:0000256" key="1">
    <source>
        <dbReference type="ARBA" id="ARBA00004162"/>
    </source>
</evidence>
<comment type="caution">
    <text evidence="8">The sequence shown here is derived from an EMBL/GenBank/DDBJ whole genome shotgun (WGS) entry which is preliminary data.</text>
</comment>
<dbReference type="EMBL" id="AZGB01000018">
    <property type="protein sequence ID" value="KRM05813.1"/>
    <property type="molecule type" value="Genomic_DNA"/>
</dbReference>
<keyword evidence="7" id="KW-0732">Signal</keyword>
<dbReference type="STRING" id="1423750.FC89_GL001527"/>
<keyword evidence="5 6" id="KW-0472">Membrane</keyword>
<dbReference type="PANTHER" id="PTHR39083:SF1">
    <property type="entry name" value="CYCLIC DI-GMP-BINDING PROTEIN"/>
    <property type="match status" value="1"/>
</dbReference>
<name>A0A0R1VKJ5_9LACO</name>